<dbReference type="InterPro" id="IPR053148">
    <property type="entry name" value="PD-DEXK-like_domain"/>
</dbReference>
<evidence type="ECO:0000313" key="6">
    <source>
        <dbReference type="Proteomes" id="UP000283341"/>
    </source>
</evidence>
<evidence type="ECO:0000259" key="1">
    <source>
        <dbReference type="Pfam" id="PF06250"/>
    </source>
</evidence>
<dbReference type="GO" id="GO:0003676">
    <property type="term" value="F:nucleic acid binding"/>
    <property type="evidence" value="ECO:0007669"/>
    <property type="project" value="InterPro"/>
</dbReference>
<dbReference type="EMBL" id="QRVJ01000014">
    <property type="protein sequence ID" value="RGS35404.1"/>
    <property type="molecule type" value="Genomic_DNA"/>
</dbReference>
<dbReference type="Pfam" id="PF06250">
    <property type="entry name" value="YhcG_C"/>
    <property type="match status" value="1"/>
</dbReference>
<dbReference type="PANTHER" id="PTHR30547">
    <property type="entry name" value="UNCHARACTERIZED PROTEIN YHCG-RELATED"/>
    <property type="match status" value="1"/>
</dbReference>
<feature type="domain" description="YhcG N-terminal" evidence="2">
    <location>
        <begin position="16"/>
        <end position="164"/>
    </location>
</feature>
<reference evidence="4 6" key="2">
    <citation type="submission" date="2018-08" db="EMBL/GenBank/DDBJ databases">
        <title>A genome reference for cultivated species of the human gut microbiota.</title>
        <authorList>
            <person name="Zou Y."/>
            <person name="Xue W."/>
            <person name="Luo G."/>
        </authorList>
    </citation>
    <scope>NUCLEOTIDE SEQUENCE [LARGE SCALE GENOMIC DNA]</scope>
    <source>
        <strain evidence="4 6">AF22-3AC</strain>
    </source>
</reference>
<dbReference type="Gene3D" id="3.40.1350.10">
    <property type="match status" value="1"/>
</dbReference>
<dbReference type="InterPro" id="IPR011856">
    <property type="entry name" value="tRNA_endonuc-like_dom_sf"/>
</dbReference>
<dbReference type="InterPro" id="IPR009362">
    <property type="entry name" value="YhcG_C"/>
</dbReference>
<gene>
    <name evidence="3" type="ORF">BcellWH2_02764</name>
    <name evidence="4" type="ORF">DWX97_15920</name>
</gene>
<organism evidence="3 5">
    <name type="scientific">Bacteroides cellulosilyticus</name>
    <dbReference type="NCBI Taxonomy" id="246787"/>
    <lineage>
        <taxon>Bacteria</taxon>
        <taxon>Pseudomonadati</taxon>
        <taxon>Bacteroidota</taxon>
        <taxon>Bacteroidia</taxon>
        <taxon>Bacteroidales</taxon>
        <taxon>Bacteroidaceae</taxon>
        <taxon>Bacteroides</taxon>
    </lineage>
</organism>
<dbReference type="EMBL" id="CP012801">
    <property type="protein sequence ID" value="ALJ60003.1"/>
    <property type="molecule type" value="Genomic_DNA"/>
</dbReference>
<reference evidence="3 5" key="1">
    <citation type="journal article" date="2015" name="Science">
        <title>Genetic determinants of in vivo fitness and diet responsiveness in multiple human gut Bacteroides.</title>
        <authorList>
            <person name="Wu M."/>
            <person name="McNulty N.P."/>
            <person name="Rodionov D.A."/>
            <person name="Khoroshkin M.S."/>
            <person name="Griffin N.W."/>
            <person name="Cheng J."/>
            <person name="Latreille P."/>
            <person name="Kerstetter R.A."/>
            <person name="Terrapon N."/>
            <person name="Henrissat B."/>
            <person name="Osterman A.L."/>
            <person name="Gordon J.I."/>
        </authorList>
    </citation>
    <scope>NUCLEOTIDE SEQUENCE [LARGE SCALE GENOMIC DNA]</scope>
    <source>
        <strain evidence="3 5">WH2</strain>
    </source>
</reference>
<dbReference type="PATRIC" id="fig|246787.4.peg.2851"/>
<evidence type="ECO:0000313" key="5">
    <source>
        <dbReference type="Proteomes" id="UP000061809"/>
    </source>
</evidence>
<evidence type="ECO:0000313" key="4">
    <source>
        <dbReference type="EMBL" id="RGS35404.1"/>
    </source>
</evidence>
<dbReference type="InterPro" id="IPR041527">
    <property type="entry name" value="YhcG_N"/>
</dbReference>
<sequence>MEIQNKIFNYAILLKQVKTRVALAQKKAIYAANEEMLTMYWDIGKLLFESQKLIGWGNNALEQLSNDLKNDYPKVKGFSPRNCRCMIQFYKEYNQELTIWQQPVAKLEISNLALPVKQLSWSHNVILMQKVKDLKARYWYMIQCLKNGWGRNFLVEAINQDYYNVHGALANNFDATLPEIQAKQVKETLKDPYIFDMLTFTDEYDERDVELGLIKHIEKFLLQMGAGFAFMGRQYHIKVSEKDFYIDILMYNAFMHRYLVVELKRGEFQPEYIGKLNFYCSAVDDILCREGDNQTIGLLLCQNKDRIMAEYALRDVLKPIGISDYELGKAFPKNIKSGLPSIEELEDKLSQELQDNEDTI</sequence>
<dbReference type="Proteomes" id="UP000061809">
    <property type="component" value="Chromosome"/>
</dbReference>
<dbReference type="Pfam" id="PF17761">
    <property type="entry name" value="DUF1016_N"/>
    <property type="match status" value="1"/>
</dbReference>
<protein>
    <submittedName>
        <fullName evidence="4">DUF1016 domain-containing protein</fullName>
    </submittedName>
</protein>
<evidence type="ECO:0000313" key="3">
    <source>
        <dbReference type="EMBL" id="ALJ60003.1"/>
    </source>
</evidence>
<evidence type="ECO:0000259" key="2">
    <source>
        <dbReference type="Pfam" id="PF17761"/>
    </source>
</evidence>
<feature type="domain" description="YhcG PDDEXK nuclease" evidence="1">
    <location>
        <begin position="186"/>
        <end position="340"/>
    </location>
</feature>
<proteinExistence type="predicted"/>
<dbReference type="PANTHER" id="PTHR30547:SF0">
    <property type="entry name" value="BLR8175 PROTEIN"/>
    <property type="match status" value="1"/>
</dbReference>
<dbReference type="GeneID" id="66305897"/>
<dbReference type="RefSeq" id="WP_029426314.1">
    <property type="nucleotide sequence ID" value="NZ_CP012801.1"/>
</dbReference>
<name>A0A0N7IFE8_9BACE</name>
<accession>A0A0N7IFE8</accession>
<dbReference type="Proteomes" id="UP000283341">
    <property type="component" value="Unassembled WGS sequence"/>
</dbReference>
<dbReference type="KEGG" id="bcel:BcellWH2_02764"/>
<dbReference type="AlphaFoldDB" id="A0A0N7IFE8"/>